<dbReference type="AlphaFoldDB" id="A0A0N1F7S9"/>
<reference evidence="3 4" key="1">
    <citation type="submission" date="2015-07" db="EMBL/GenBank/DDBJ databases">
        <title>Whole genome sequencing of Bosea vaviloviae isolated from cave pool.</title>
        <authorList>
            <person name="Tan N.E.H."/>
            <person name="Lee Y.P."/>
            <person name="Gan H.M."/>
            <person name="Barton H."/>
            <person name="Savka M.A."/>
        </authorList>
    </citation>
    <scope>NUCLEOTIDE SEQUENCE [LARGE SCALE GENOMIC DNA]</scope>
    <source>
        <strain evidence="3 4">SD260</strain>
    </source>
</reference>
<dbReference type="EMBL" id="LGSZ01000015">
    <property type="protein sequence ID" value="KPH82658.1"/>
    <property type="molecule type" value="Genomic_DNA"/>
</dbReference>
<accession>A0A0N1F7S9</accession>
<sequence length="83" mass="8791">MGKNTSVSLSDHFTAFVEAEVESGRYGSASEVVRAGLRLLEESEARLAALRAALDEGEVSGPSTPFDFDAFIAKKLAALDASR</sequence>
<dbReference type="PANTHER" id="PTHR36582:SF2">
    <property type="entry name" value="ANTITOXIN PARD"/>
    <property type="match status" value="1"/>
</dbReference>
<dbReference type="PATRIC" id="fig|1526658.3.peg.3434"/>
<dbReference type="OrthoDB" id="9815501at2"/>
<name>A0A0N1F7S9_9HYPH</name>
<dbReference type="GO" id="GO:0006355">
    <property type="term" value="P:regulation of DNA-templated transcription"/>
    <property type="evidence" value="ECO:0007669"/>
    <property type="project" value="InterPro"/>
</dbReference>
<keyword evidence="2" id="KW-1277">Toxin-antitoxin system</keyword>
<proteinExistence type="inferred from homology"/>
<dbReference type="SUPFAM" id="SSF47598">
    <property type="entry name" value="Ribbon-helix-helix"/>
    <property type="match status" value="1"/>
</dbReference>
<dbReference type="CDD" id="cd22231">
    <property type="entry name" value="RHH_NikR_HicB-like"/>
    <property type="match status" value="1"/>
</dbReference>
<evidence type="ECO:0000313" key="3">
    <source>
        <dbReference type="EMBL" id="KPH82658.1"/>
    </source>
</evidence>
<comment type="caution">
    <text evidence="3">The sequence shown here is derived from an EMBL/GenBank/DDBJ whole genome shotgun (WGS) entry which is preliminary data.</text>
</comment>
<comment type="similarity">
    <text evidence="1">Belongs to the ParD antitoxin family.</text>
</comment>
<evidence type="ECO:0000313" key="4">
    <source>
        <dbReference type="Proteomes" id="UP000037822"/>
    </source>
</evidence>
<dbReference type="Gene3D" id="6.10.10.120">
    <property type="entry name" value="Antitoxin ParD1-like"/>
    <property type="match status" value="1"/>
</dbReference>
<dbReference type="PANTHER" id="PTHR36582">
    <property type="entry name" value="ANTITOXIN PARD"/>
    <property type="match status" value="1"/>
</dbReference>
<dbReference type="NCBIfam" id="TIGR02606">
    <property type="entry name" value="antidote_CC2985"/>
    <property type="match status" value="1"/>
</dbReference>
<dbReference type="InterPro" id="IPR038296">
    <property type="entry name" value="ParD_sf"/>
</dbReference>
<keyword evidence="4" id="KW-1185">Reference proteome</keyword>
<protein>
    <submittedName>
        <fullName evidence="3">Antitoxin</fullName>
    </submittedName>
</protein>
<gene>
    <name evidence="3" type="ORF">AE618_02275</name>
</gene>
<dbReference type="RefSeq" id="WP_054207442.1">
    <property type="nucleotide sequence ID" value="NZ_LGSZ01000015.1"/>
</dbReference>
<dbReference type="InterPro" id="IPR010985">
    <property type="entry name" value="Ribbon_hlx_hlx"/>
</dbReference>
<organism evidence="3 4">
    <name type="scientific">Bosea vaviloviae</name>
    <dbReference type="NCBI Taxonomy" id="1526658"/>
    <lineage>
        <taxon>Bacteria</taxon>
        <taxon>Pseudomonadati</taxon>
        <taxon>Pseudomonadota</taxon>
        <taxon>Alphaproteobacteria</taxon>
        <taxon>Hyphomicrobiales</taxon>
        <taxon>Boseaceae</taxon>
        <taxon>Bosea</taxon>
    </lineage>
</organism>
<dbReference type="InterPro" id="IPR022789">
    <property type="entry name" value="ParD"/>
</dbReference>
<dbReference type="Proteomes" id="UP000037822">
    <property type="component" value="Unassembled WGS sequence"/>
</dbReference>
<evidence type="ECO:0000256" key="1">
    <source>
        <dbReference type="ARBA" id="ARBA00008580"/>
    </source>
</evidence>
<dbReference type="Pfam" id="PF03693">
    <property type="entry name" value="ParD_antitoxin"/>
    <property type="match status" value="1"/>
</dbReference>
<evidence type="ECO:0000256" key="2">
    <source>
        <dbReference type="ARBA" id="ARBA00022649"/>
    </source>
</evidence>